<evidence type="ECO:0000256" key="5">
    <source>
        <dbReference type="SAM" id="MobiDB-lite"/>
    </source>
</evidence>
<dbReference type="Pfam" id="PF01544">
    <property type="entry name" value="CorA"/>
    <property type="match status" value="1"/>
</dbReference>
<evidence type="ECO:0000256" key="1">
    <source>
        <dbReference type="ARBA" id="ARBA00004141"/>
    </source>
</evidence>
<evidence type="ECO:0000256" key="4">
    <source>
        <dbReference type="ARBA" id="ARBA00023136"/>
    </source>
</evidence>
<comment type="caution">
    <text evidence="7">The sequence shown here is derived from an EMBL/GenBank/DDBJ whole genome shotgun (WGS) entry which is preliminary data.</text>
</comment>
<comment type="subcellular location">
    <subcellularLocation>
        <location evidence="1">Membrane</location>
        <topology evidence="1">Multi-pass membrane protein</topology>
    </subcellularLocation>
</comment>
<evidence type="ECO:0000256" key="2">
    <source>
        <dbReference type="ARBA" id="ARBA00022692"/>
    </source>
</evidence>
<dbReference type="AlphaFoldDB" id="A0A9N9VE27"/>
<dbReference type="InterPro" id="IPR045863">
    <property type="entry name" value="CorA_TM1_TM2"/>
</dbReference>
<name>A0A9N9VE27_9HYPO</name>
<keyword evidence="3 6" id="KW-1133">Transmembrane helix</keyword>
<dbReference type="EMBL" id="CABFNQ020000654">
    <property type="protein sequence ID" value="CAH0021514.1"/>
    <property type="molecule type" value="Genomic_DNA"/>
</dbReference>
<evidence type="ECO:0000256" key="6">
    <source>
        <dbReference type="SAM" id="Phobius"/>
    </source>
</evidence>
<dbReference type="InterPro" id="IPR002523">
    <property type="entry name" value="MgTranspt_CorA/ZnTranspt_ZntB"/>
</dbReference>
<dbReference type="GO" id="GO:0046873">
    <property type="term" value="F:metal ion transmembrane transporter activity"/>
    <property type="evidence" value="ECO:0007669"/>
    <property type="project" value="InterPro"/>
</dbReference>
<dbReference type="SUPFAM" id="SSF144083">
    <property type="entry name" value="Magnesium transport protein CorA, transmembrane region"/>
    <property type="match status" value="1"/>
</dbReference>
<evidence type="ECO:0000256" key="3">
    <source>
        <dbReference type="ARBA" id="ARBA00022989"/>
    </source>
</evidence>
<dbReference type="Gene3D" id="1.20.58.340">
    <property type="entry name" value="Magnesium transport protein CorA, transmembrane region"/>
    <property type="match status" value="1"/>
</dbReference>
<dbReference type="OrthoDB" id="5207033at2759"/>
<dbReference type="GO" id="GO:0016020">
    <property type="term" value="C:membrane"/>
    <property type="evidence" value="ECO:0007669"/>
    <property type="project" value="UniProtKB-SubCell"/>
</dbReference>
<feature type="region of interest" description="Disordered" evidence="5">
    <location>
        <begin position="1"/>
        <end position="37"/>
    </location>
</feature>
<organism evidence="7 8">
    <name type="scientific">Clonostachys rhizophaga</name>
    <dbReference type="NCBI Taxonomy" id="160324"/>
    <lineage>
        <taxon>Eukaryota</taxon>
        <taxon>Fungi</taxon>
        <taxon>Dikarya</taxon>
        <taxon>Ascomycota</taxon>
        <taxon>Pezizomycotina</taxon>
        <taxon>Sordariomycetes</taxon>
        <taxon>Hypocreomycetidae</taxon>
        <taxon>Hypocreales</taxon>
        <taxon>Bionectriaceae</taxon>
        <taxon>Clonostachys</taxon>
    </lineage>
</organism>
<dbReference type="Proteomes" id="UP000696573">
    <property type="component" value="Unassembled WGS sequence"/>
</dbReference>
<feature type="transmembrane region" description="Helical" evidence="6">
    <location>
        <begin position="431"/>
        <end position="451"/>
    </location>
</feature>
<reference evidence="7" key="1">
    <citation type="submission" date="2021-10" db="EMBL/GenBank/DDBJ databases">
        <authorList>
            <person name="Piombo E."/>
        </authorList>
    </citation>
    <scope>NUCLEOTIDE SEQUENCE</scope>
</reference>
<gene>
    <name evidence="7" type="ORF">CRHIZ90672A_00011846</name>
</gene>
<feature type="transmembrane region" description="Helical" evidence="6">
    <location>
        <begin position="390"/>
        <end position="411"/>
    </location>
</feature>
<accession>A0A9N9VE27</accession>
<sequence length="496" mass="57068">MSHDSPPTETIEDGSNIALASLEPTPAKTESTGSASQEERFIRYKLFQTDKDESINPEKKQMITLAQQDFVNQPQVTPLPENKLHLYFLPNIKKDEDHDGPGLVEDQRICERLTNALHLEPFFLTEEAWDSNGFFVHKRIIAGSDNAVQGHSYAARFLIKFLEPEKDENETVEEQKAPYKWLFLSFSVLWLKKAGKVTCVVACYDDCGRLRDKIEEALAKYPLRHLQSNPFAIYDAFLRLYIWQYDEGIWKFRKPVRKIEKQREQFMNTVVSLKSTKGANTTIVQEYHKMHELSRHAIHMSETVQVATLSVKLALEIIEAQLQLLSLANDNEKNDARNVIDGIRFSASFIAALKLRSDAFVDRIENEIKMAYNIVSVYQLSETRDESKELTQFVTSLSLFFLPLTFVVGFWGMNFVGLNEERKLYVSKDTWLFALTGFFAVLLAALFYQWTKSFRGMKRTMKFIKGVNFNVTFSQRQQEKVLRGIGSHGPTVPDVV</sequence>
<evidence type="ECO:0000313" key="8">
    <source>
        <dbReference type="Proteomes" id="UP000696573"/>
    </source>
</evidence>
<keyword evidence="4 6" id="KW-0472">Membrane</keyword>
<protein>
    <submittedName>
        <fullName evidence="7">Uncharacterized protein</fullName>
    </submittedName>
</protein>
<evidence type="ECO:0000313" key="7">
    <source>
        <dbReference type="EMBL" id="CAH0021514.1"/>
    </source>
</evidence>
<proteinExistence type="predicted"/>
<keyword evidence="2 6" id="KW-0812">Transmembrane</keyword>
<keyword evidence="8" id="KW-1185">Reference proteome</keyword>